<evidence type="ECO:0000313" key="1">
    <source>
        <dbReference type="EMBL" id="CAN0422301.1"/>
    </source>
</evidence>
<reference evidence="1" key="2">
    <citation type="submission" date="2025-03" db="EMBL/GenBank/DDBJ databases">
        <authorList>
            <consortium name="ELIXIR-Norway"/>
            <consortium name="Elixir Norway"/>
        </authorList>
    </citation>
    <scope>NUCLEOTIDE SEQUENCE</scope>
</reference>
<dbReference type="Proteomes" id="UP001162501">
    <property type="component" value="Chromosome 3"/>
</dbReference>
<organism evidence="1 2">
    <name type="scientific">Rangifer tarandus platyrhynchus</name>
    <name type="common">Svalbard reindeer</name>
    <dbReference type="NCBI Taxonomy" id="3082113"/>
    <lineage>
        <taxon>Eukaryota</taxon>
        <taxon>Metazoa</taxon>
        <taxon>Chordata</taxon>
        <taxon>Craniata</taxon>
        <taxon>Vertebrata</taxon>
        <taxon>Euteleostomi</taxon>
        <taxon>Mammalia</taxon>
        <taxon>Eutheria</taxon>
        <taxon>Laurasiatheria</taxon>
        <taxon>Artiodactyla</taxon>
        <taxon>Ruminantia</taxon>
        <taxon>Pecora</taxon>
        <taxon>Cervidae</taxon>
        <taxon>Odocoileinae</taxon>
        <taxon>Rangifer</taxon>
    </lineage>
</organism>
<evidence type="ECO:0000313" key="2">
    <source>
        <dbReference type="Proteomes" id="UP001162501"/>
    </source>
</evidence>
<name>A0AC59ZGM1_RANTA</name>
<proteinExistence type="predicted"/>
<dbReference type="EMBL" id="OX596087">
    <property type="protein sequence ID" value="CAN0422301.1"/>
    <property type="molecule type" value="Genomic_DNA"/>
</dbReference>
<accession>A0AC59ZGM1</accession>
<protein>
    <submittedName>
        <fullName evidence="1">Uncharacterized protein</fullName>
    </submittedName>
</protein>
<reference evidence="1" key="1">
    <citation type="submission" date="2023-05" db="EMBL/GenBank/DDBJ databases">
        <authorList>
            <consortium name="ELIXIR-Norway"/>
        </authorList>
    </citation>
    <scope>NUCLEOTIDE SEQUENCE</scope>
</reference>
<sequence>MCVLSHFSHLRLFATLWAVAHQAPLSVEFSRQEHWSGLPHPPPGDLPNLGIKPESHVSCISRWVLYHTCHLGSLGSNLSLSYSRLGGLRVAATHFLGGEPWLGSTCIHLAQLKCLLIEAAGAM</sequence>
<gene>
    <name evidence="1" type="ORF">MRATA1EN22A_LOCUS18315</name>
</gene>